<dbReference type="GO" id="GO:0000480">
    <property type="term" value="P:endonucleolytic cleavage in 5'-ETS of tricistronic rRNA transcript (SSU-rRNA, 5.8S rRNA, LSU-rRNA)"/>
    <property type="evidence" value="ECO:0007669"/>
    <property type="project" value="TreeGrafter"/>
</dbReference>
<dbReference type="GO" id="GO:0030686">
    <property type="term" value="C:90S preribosome"/>
    <property type="evidence" value="ECO:0007669"/>
    <property type="project" value="TreeGrafter"/>
</dbReference>
<dbReference type="SUPFAM" id="SSF48371">
    <property type="entry name" value="ARM repeat"/>
    <property type="match status" value="1"/>
</dbReference>
<reference evidence="9" key="1">
    <citation type="submission" date="2016-03" db="EMBL/GenBank/DDBJ databases">
        <authorList>
            <person name="Devillers H."/>
        </authorList>
    </citation>
    <scope>NUCLEOTIDE SEQUENCE [LARGE SCALE GENOMIC DNA]</scope>
</reference>
<evidence type="ECO:0000256" key="1">
    <source>
        <dbReference type="ARBA" id="ARBA00004604"/>
    </source>
</evidence>
<dbReference type="GO" id="GO:0003723">
    <property type="term" value="F:RNA binding"/>
    <property type="evidence" value="ECO:0007669"/>
    <property type="project" value="InterPro"/>
</dbReference>
<evidence type="ECO:0000256" key="6">
    <source>
        <dbReference type="ARBA" id="ARBA00031929"/>
    </source>
</evidence>
<proteinExistence type="inferred from homology"/>
<evidence type="ECO:0000313" key="8">
    <source>
        <dbReference type="EMBL" id="SCU97897.1"/>
    </source>
</evidence>
<evidence type="ECO:0000256" key="2">
    <source>
        <dbReference type="ARBA" id="ARBA00005301"/>
    </source>
</evidence>
<keyword evidence="4" id="KW-0677">Repeat</keyword>
<evidence type="ECO:0000256" key="7">
    <source>
        <dbReference type="SAM" id="MobiDB-lite"/>
    </source>
</evidence>
<dbReference type="InterPro" id="IPR016024">
    <property type="entry name" value="ARM-type_fold"/>
</dbReference>
<comment type="similarity">
    <text evidence="2">Belongs to the NOP9 family.</text>
</comment>
<evidence type="ECO:0000256" key="3">
    <source>
        <dbReference type="ARBA" id="ARBA00016427"/>
    </source>
</evidence>
<dbReference type="GO" id="GO:0000472">
    <property type="term" value="P:endonucleolytic cleavage to generate mature 5'-end of SSU-rRNA from (SSU-rRNA, 5.8S rRNA, LSU-rRNA)"/>
    <property type="evidence" value="ECO:0007669"/>
    <property type="project" value="TreeGrafter"/>
</dbReference>
<accession>A0A1G4K2P8</accession>
<comment type="subcellular location">
    <subcellularLocation>
        <location evidence="1">Nucleus</location>
        <location evidence="1">Nucleolus</location>
    </subcellularLocation>
</comment>
<dbReference type="AlphaFoldDB" id="A0A1G4K2P8"/>
<sequence>MGKPRGRRIAIKERQKTHEIEENSLNECSKSEASEVIGFSGNETNGSQKGQDPNTFFGVLNTEELEYFKQAESTLAIDAFESPEEKEAFIRGVIEESKKKELKLATSQICSKLMERIILAADNLQLKEIFETFHGFFYNLACHKYSSHVLETVLVRSASLVEKELLTPSFEDSTNTMEQLFLRMVDELEPHFRAMVSHRYASHVLRLVLLIISSKTLPSTTLNNSSLRSKKSKIARKMIDIKDNEDFNRVYRTPDSFKIKLRAILASFYKDLSGGGELGSSKRGNVDLTSITKVRELCIDPVASPVLQLVIQIEGIFDRDRSFWHLIFSSTDEKDPKEEAFVEYLLSNSVGSHFLQNVVSSSRPKYTERLFSLYMKDRVVKLARRDSTGVFVIQALLKHLHQNEVRSLLMDLVPELQTYLDSHLDFCTEIVDCSIRQDNFMRDQIIEQLLAKFGSQKENKSGILETCLHLSSSTLGNTKGDWPTAEERRRSLFLEKLIDYDDKFLNMTIDGFLDLPHERLLQMCYHGVFSRVVEHTLQVKRVEKIKRKLLLNIFCTDTVNLACNAYGSHLVDKLWDFSAQLTMYKERIATSLTNEATKVKNSVYGRQTWKNWSLDNFLRKRYDWKKIIRDQESELFPEAAYRISSAQGSKKRGPRQENALGSNPKRHRR</sequence>
<dbReference type="Gene3D" id="1.25.10.10">
    <property type="entry name" value="Leucine-rich Repeat Variant"/>
    <property type="match status" value="3"/>
</dbReference>
<dbReference type="GO" id="GO:0005730">
    <property type="term" value="C:nucleolus"/>
    <property type="evidence" value="ECO:0007669"/>
    <property type="project" value="UniProtKB-SubCell"/>
</dbReference>
<evidence type="ECO:0000256" key="5">
    <source>
        <dbReference type="ARBA" id="ARBA00030932"/>
    </source>
</evidence>
<dbReference type="Proteomes" id="UP000191024">
    <property type="component" value="Chromosome F"/>
</dbReference>
<dbReference type="InterPro" id="IPR001313">
    <property type="entry name" value="Pumilio_RNA-bd_rpt"/>
</dbReference>
<organism evidence="8 9">
    <name type="scientific">Lachancea mirantina</name>
    <dbReference type="NCBI Taxonomy" id="1230905"/>
    <lineage>
        <taxon>Eukaryota</taxon>
        <taxon>Fungi</taxon>
        <taxon>Dikarya</taxon>
        <taxon>Ascomycota</taxon>
        <taxon>Saccharomycotina</taxon>
        <taxon>Saccharomycetes</taxon>
        <taxon>Saccharomycetales</taxon>
        <taxon>Saccharomycetaceae</taxon>
        <taxon>Lachancea</taxon>
    </lineage>
</organism>
<dbReference type="PANTHER" id="PTHR13102">
    <property type="entry name" value="NUCLEOLAR PROTEIN 9"/>
    <property type="match status" value="1"/>
</dbReference>
<dbReference type="GO" id="GO:0000056">
    <property type="term" value="P:ribosomal small subunit export from nucleus"/>
    <property type="evidence" value="ECO:0007669"/>
    <property type="project" value="TreeGrafter"/>
</dbReference>
<feature type="region of interest" description="Disordered" evidence="7">
    <location>
        <begin position="644"/>
        <end position="669"/>
    </location>
</feature>
<dbReference type="SMART" id="SM00025">
    <property type="entry name" value="Pumilio"/>
    <property type="match status" value="8"/>
</dbReference>
<dbReference type="STRING" id="1230905.A0A1G4K2P8"/>
<name>A0A1G4K2P8_9SACH</name>
<dbReference type="GO" id="GO:0030688">
    <property type="term" value="C:preribosome, small subunit precursor"/>
    <property type="evidence" value="ECO:0007669"/>
    <property type="project" value="TreeGrafter"/>
</dbReference>
<dbReference type="PANTHER" id="PTHR13102:SF0">
    <property type="entry name" value="NUCLEOLAR PROTEIN 9"/>
    <property type="match status" value="1"/>
</dbReference>
<gene>
    <name evidence="8" type="ORF">LAMI_0F11980G</name>
</gene>
<dbReference type="GO" id="GO:0000447">
    <property type="term" value="P:endonucleolytic cleavage in ITS1 to separate SSU-rRNA from 5.8S rRNA and LSU-rRNA from tricistronic rRNA transcript (SSU-rRNA, 5.8S rRNA, LSU-rRNA)"/>
    <property type="evidence" value="ECO:0007669"/>
    <property type="project" value="TreeGrafter"/>
</dbReference>
<dbReference type="InterPro" id="IPR011989">
    <property type="entry name" value="ARM-like"/>
</dbReference>
<evidence type="ECO:0000313" key="9">
    <source>
        <dbReference type="Proteomes" id="UP000191024"/>
    </source>
</evidence>
<feature type="region of interest" description="Disordered" evidence="7">
    <location>
        <begin position="1"/>
        <end position="27"/>
    </location>
</feature>
<keyword evidence="9" id="KW-1185">Reference proteome</keyword>
<dbReference type="Pfam" id="PF22493">
    <property type="entry name" value="PUF_NOP9"/>
    <property type="match status" value="1"/>
</dbReference>
<dbReference type="OrthoDB" id="392571at2759"/>
<feature type="compositionally biased region" description="Basic and acidic residues" evidence="7">
    <location>
        <begin position="10"/>
        <end position="21"/>
    </location>
</feature>
<dbReference type="InterPro" id="IPR040000">
    <property type="entry name" value="NOP9"/>
</dbReference>
<evidence type="ECO:0000256" key="4">
    <source>
        <dbReference type="ARBA" id="ARBA00022737"/>
    </source>
</evidence>
<dbReference type="EMBL" id="LT598467">
    <property type="protein sequence ID" value="SCU97897.1"/>
    <property type="molecule type" value="Genomic_DNA"/>
</dbReference>
<protein>
    <recommendedName>
        <fullName evidence="3">Nucleolar protein 9</fullName>
    </recommendedName>
    <alternativeName>
        <fullName evidence="5 6">Pumilio domain-containing protein NOP9</fullName>
    </alternativeName>
</protein>